<dbReference type="EMBL" id="CP121252">
    <property type="protein sequence ID" value="WFP15390.1"/>
    <property type="molecule type" value="Genomic_DNA"/>
</dbReference>
<comment type="subcellular location">
    <subcellularLocation>
        <location evidence="1">Cell membrane</location>
        <topology evidence="1">Multi-pass membrane protein</topology>
    </subcellularLocation>
</comment>
<dbReference type="PANTHER" id="PTHR22777:SF32">
    <property type="entry name" value="UPF0053 INNER MEMBRANE PROTEIN YFJD"/>
    <property type="match status" value="1"/>
</dbReference>
<evidence type="ECO:0000256" key="4">
    <source>
        <dbReference type="ARBA" id="ARBA00022692"/>
    </source>
</evidence>
<keyword evidence="7 9" id="KW-0129">CBS domain</keyword>
<gene>
    <name evidence="13" type="ORF">P8192_08120</name>
</gene>
<dbReference type="Proteomes" id="UP001219037">
    <property type="component" value="Chromosome"/>
</dbReference>
<evidence type="ECO:0000256" key="10">
    <source>
        <dbReference type="SAM" id="MobiDB-lite"/>
    </source>
</evidence>
<sequence>MLTPIVMALLLLFFLGLSWVLSVAETGLSYISRKQAEGILLRRPKNPVLTVMDRLPEHLHALRFWRLFTETTAAVLVALLLDFFLANVWLSAAVATVAMALVCLLLVVWSPRTVGARWEVTAVAMTARLVRTLTAVLGPLPAKFAAPGFSTTDDEEENAEMEERHFREYVSRANDNDVLEDAEAELIQSVFDMGDTIVRGVMVPRTDVVTVEMGTTLENTMNLFLRSGTSRIPLIGEDADDVLGIVYLKDVARALHTRRMDPLTPVDGLVRPVRFVPESKTVSVLLQELQREATHIAIVVDEYGGTAGLVTLEDLIEEIVGDISDEYDREDTPDITPVVEGEFLINARMNVGDFAEAFDVDLEDDDDVDTVGGLLAKHLGRVPIEGSEIMLGSMRLRVDGLQGRRNRVSTIRLWLGNRSGRAAHTEHEHHSDATDTAHLATQEER</sequence>
<dbReference type="SMART" id="SM00116">
    <property type="entry name" value="CBS"/>
    <property type="match status" value="2"/>
</dbReference>
<evidence type="ECO:0000256" key="9">
    <source>
        <dbReference type="PROSITE-ProRule" id="PRU00703"/>
    </source>
</evidence>
<evidence type="ECO:0000256" key="5">
    <source>
        <dbReference type="ARBA" id="ARBA00022737"/>
    </source>
</evidence>
<name>A0ABY8H2U9_9MICC</name>
<dbReference type="Pfam" id="PF03471">
    <property type="entry name" value="CorC_HlyC"/>
    <property type="match status" value="1"/>
</dbReference>
<feature type="domain" description="CBS" evidence="12">
    <location>
        <begin position="202"/>
        <end position="263"/>
    </location>
</feature>
<proteinExistence type="inferred from homology"/>
<dbReference type="SUPFAM" id="SSF56176">
    <property type="entry name" value="FAD-binding/transporter-associated domain-like"/>
    <property type="match status" value="1"/>
</dbReference>
<dbReference type="SMART" id="SM01091">
    <property type="entry name" value="CorC_HlyC"/>
    <property type="match status" value="1"/>
</dbReference>
<evidence type="ECO:0000256" key="6">
    <source>
        <dbReference type="ARBA" id="ARBA00022989"/>
    </source>
</evidence>
<reference evidence="13 14" key="1">
    <citation type="submission" date="2023-04" db="EMBL/GenBank/DDBJ databases">
        <title>Funneling lignin-derived compounds into biodiesel using alkali-halophilic Citricoccus sp. P2.</title>
        <authorList>
            <person name="Luo C.-B."/>
        </authorList>
    </citation>
    <scope>NUCLEOTIDE SEQUENCE [LARGE SCALE GENOMIC DNA]</scope>
    <source>
        <strain evidence="13 14">P2</strain>
    </source>
</reference>
<dbReference type="Pfam" id="PF00571">
    <property type="entry name" value="CBS"/>
    <property type="match status" value="2"/>
</dbReference>
<feature type="transmembrane region" description="Helical" evidence="11">
    <location>
        <begin position="88"/>
        <end position="109"/>
    </location>
</feature>
<dbReference type="CDD" id="cd04590">
    <property type="entry name" value="CBS_pair_CorC_HlyC_assoc"/>
    <property type="match status" value="1"/>
</dbReference>
<dbReference type="RefSeq" id="WP_278156062.1">
    <property type="nucleotide sequence ID" value="NZ_CP121252.1"/>
</dbReference>
<protein>
    <submittedName>
        <fullName evidence="13">Hemolysin family protein</fullName>
    </submittedName>
</protein>
<dbReference type="SUPFAM" id="SSF54631">
    <property type="entry name" value="CBS-domain pair"/>
    <property type="match status" value="1"/>
</dbReference>
<keyword evidence="6 11" id="KW-1133">Transmembrane helix</keyword>
<feature type="transmembrane region" description="Helical" evidence="11">
    <location>
        <begin position="64"/>
        <end position="81"/>
    </location>
</feature>
<dbReference type="Gene3D" id="3.30.465.10">
    <property type="match status" value="1"/>
</dbReference>
<dbReference type="InterPro" id="IPR002550">
    <property type="entry name" value="CNNM"/>
</dbReference>
<dbReference type="InterPro" id="IPR005170">
    <property type="entry name" value="Transptr-assoc_dom"/>
</dbReference>
<evidence type="ECO:0000256" key="3">
    <source>
        <dbReference type="ARBA" id="ARBA00022475"/>
    </source>
</evidence>
<feature type="domain" description="CBS" evidence="12">
    <location>
        <begin position="269"/>
        <end position="326"/>
    </location>
</feature>
<dbReference type="InterPro" id="IPR016169">
    <property type="entry name" value="FAD-bd_PCMH_sub2"/>
</dbReference>
<keyword evidence="8 11" id="KW-0472">Membrane</keyword>
<evidence type="ECO:0000256" key="8">
    <source>
        <dbReference type="ARBA" id="ARBA00023136"/>
    </source>
</evidence>
<evidence type="ECO:0000256" key="11">
    <source>
        <dbReference type="SAM" id="Phobius"/>
    </source>
</evidence>
<feature type="region of interest" description="Disordered" evidence="10">
    <location>
        <begin position="422"/>
        <end position="445"/>
    </location>
</feature>
<evidence type="ECO:0000256" key="1">
    <source>
        <dbReference type="ARBA" id="ARBA00004651"/>
    </source>
</evidence>
<dbReference type="InterPro" id="IPR044751">
    <property type="entry name" value="Ion_transp-like_CBS"/>
</dbReference>
<keyword evidence="5" id="KW-0677">Repeat</keyword>
<dbReference type="Pfam" id="PF01595">
    <property type="entry name" value="CNNM"/>
    <property type="match status" value="1"/>
</dbReference>
<evidence type="ECO:0000259" key="12">
    <source>
        <dbReference type="PROSITE" id="PS51371"/>
    </source>
</evidence>
<evidence type="ECO:0000313" key="14">
    <source>
        <dbReference type="Proteomes" id="UP001219037"/>
    </source>
</evidence>
<keyword evidence="3" id="KW-1003">Cell membrane</keyword>
<evidence type="ECO:0000256" key="2">
    <source>
        <dbReference type="ARBA" id="ARBA00006337"/>
    </source>
</evidence>
<evidence type="ECO:0000256" key="7">
    <source>
        <dbReference type="ARBA" id="ARBA00023122"/>
    </source>
</evidence>
<dbReference type="InterPro" id="IPR000644">
    <property type="entry name" value="CBS_dom"/>
</dbReference>
<accession>A0ABY8H2U9</accession>
<comment type="similarity">
    <text evidence="2">Belongs to the UPF0053 family.</text>
</comment>
<keyword evidence="14" id="KW-1185">Reference proteome</keyword>
<organism evidence="13 14">
    <name type="scientific">Citricoccus muralis</name>
    <dbReference type="NCBI Taxonomy" id="169134"/>
    <lineage>
        <taxon>Bacteria</taxon>
        <taxon>Bacillati</taxon>
        <taxon>Actinomycetota</taxon>
        <taxon>Actinomycetes</taxon>
        <taxon>Micrococcales</taxon>
        <taxon>Micrococcaceae</taxon>
        <taxon>Citricoccus</taxon>
    </lineage>
</organism>
<keyword evidence="4 11" id="KW-0812">Transmembrane</keyword>
<dbReference type="Gene3D" id="3.10.580.10">
    <property type="entry name" value="CBS-domain"/>
    <property type="match status" value="1"/>
</dbReference>
<evidence type="ECO:0000313" key="13">
    <source>
        <dbReference type="EMBL" id="WFP15390.1"/>
    </source>
</evidence>
<dbReference type="PANTHER" id="PTHR22777">
    <property type="entry name" value="HEMOLYSIN-RELATED"/>
    <property type="match status" value="1"/>
</dbReference>
<dbReference type="PROSITE" id="PS51371">
    <property type="entry name" value="CBS"/>
    <property type="match status" value="2"/>
</dbReference>
<dbReference type="InterPro" id="IPR046342">
    <property type="entry name" value="CBS_dom_sf"/>
</dbReference>
<feature type="compositionally biased region" description="Basic and acidic residues" evidence="10">
    <location>
        <begin position="423"/>
        <end position="445"/>
    </location>
</feature>
<dbReference type="InterPro" id="IPR036318">
    <property type="entry name" value="FAD-bd_PCMH-like_sf"/>
</dbReference>